<keyword evidence="2" id="KW-1133">Transmembrane helix</keyword>
<keyword evidence="1" id="KW-0808">Transferase</keyword>
<name>A0A8S3ZD82_9EUPU</name>
<evidence type="ECO:0000313" key="5">
    <source>
        <dbReference type="Proteomes" id="UP000678393"/>
    </source>
</evidence>
<evidence type="ECO:0000259" key="3">
    <source>
        <dbReference type="PROSITE" id="PS51186"/>
    </source>
</evidence>
<dbReference type="PANTHER" id="PTHR13947">
    <property type="entry name" value="GNAT FAMILY N-ACETYLTRANSFERASE"/>
    <property type="match status" value="1"/>
</dbReference>
<evidence type="ECO:0000256" key="1">
    <source>
        <dbReference type="ARBA" id="ARBA00022679"/>
    </source>
</evidence>
<dbReference type="PANTHER" id="PTHR13947:SF37">
    <property type="entry name" value="LD18367P"/>
    <property type="match status" value="1"/>
</dbReference>
<feature type="transmembrane region" description="Helical" evidence="2">
    <location>
        <begin position="63"/>
        <end position="85"/>
    </location>
</feature>
<keyword evidence="2" id="KW-0472">Membrane</keyword>
<feature type="domain" description="N-acetyltransferase" evidence="3">
    <location>
        <begin position="101"/>
        <end position="259"/>
    </location>
</feature>
<dbReference type="CDD" id="cd04301">
    <property type="entry name" value="NAT_SF"/>
    <property type="match status" value="1"/>
</dbReference>
<evidence type="ECO:0000256" key="2">
    <source>
        <dbReference type="SAM" id="Phobius"/>
    </source>
</evidence>
<dbReference type="GO" id="GO:0008080">
    <property type="term" value="F:N-acetyltransferase activity"/>
    <property type="evidence" value="ECO:0007669"/>
    <property type="project" value="InterPro"/>
</dbReference>
<dbReference type="Pfam" id="PF00583">
    <property type="entry name" value="Acetyltransf_1"/>
    <property type="match status" value="1"/>
</dbReference>
<evidence type="ECO:0000313" key="4">
    <source>
        <dbReference type="EMBL" id="CAG5127564.1"/>
    </source>
</evidence>
<comment type="caution">
    <text evidence="4">The sequence shown here is derived from an EMBL/GenBank/DDBJ whole genome shotgun (WGS) entry which is preliminary data.</text>
</comment>
<dbReference type="AlphaFoldDB" id="A0A8S3ZD82"/>
<dbReference type="InterPro" id="IPR000182">
    <property type="entry name" value="GNAT_dom"/>
</dbReference>
<gene>
    <name evidence="4" type="ORF">CUNI_LOCUS13122</name>
</gene>
<reference evidence="4" key="1">
    <citation type="submission" date="2021-04" db="EMBL/GenBank/DDBJ databases">
        <authorList>
            <consortium name="Molecular Ecology Group"/>
        </authorList>
    </citation>
    <scope>NUCLEOTIDE SEQUENCE</scope>
</reference>
<keyword evidence="2" id="KW-0812">Transmembrane</keyword>
<organism evidence="4 5">
    <name type="scientific">Candidula unifasciata</name>
    <dbReference type="NCBI Taxonomy" id="100452"/>
    <lineage>
        <taxon>Eukaryota</taxon>
        <taxon>Metazoa</taxon>
        <taxon>Spiralia</taxon>
        <taxon>Lophotrochozoa</taxon>
        <taxon>Mollusca</taxon>
        <taxon>Gastropoda</taxon>
        <taxon>Heterobranchia</taxon>
        <taxon>Euthyneura</taxon>
        <taxon>Panpulmonata</taxon>
        <taxon>Eupulmonata</taxon>
        <taxon>Stylommatophora</taxon>
        <taxon>Helicina</taxon>
        <taxon>Helicoidea</taxon>
        <taxon>Geomitridae</taxon>
        <taxon>Candidula</taxon>
    </lineage>
</organism>
<dbReference type="Gene3D" id="3.40.630.30">
    <property type="match status" value="1"/>
</dbReference>
<protein>
    <recommendedName>
        <fullName evidence="3">N-acetyltransferase domain-containing protein</fullName>
    </recommendedName>
</protein>
<feature type="transmembrane region" description="Helical" evidence="2">
    <location>
        <begin position="91"/>
        <end position="119"/>
    </location>
</feature>
<accession>A0A8S3ZD82</accession>
<dbReference type="PROSITE" id="PS51186">
    <property type="entry name" value="GNAT"/>
    <property type="match status" value="1"/>
</dbReference>
<sequence length="265" mass="30217">MLQLQPDALYNNCSQRTHQLRSNNHQIIADSKENVHIRPWQAEDYDGVWSVLKDASYSNINPTFIVILQKPFLWAVNMILLSVGFARELSVIFLVVCFLGELCLIYAMSVLGAIIYLYGQTLSDIKDIKTSYFTTPDHHFWVAVCQGEIAGTVAVVRKVPQLHGAPCKKDPTSEDCSRGKIAWLRRMAVSKRFRGLGVAKQLVKTSLEFCQSRNYESVFLITTEVHHAARSLYSNMGFQLIACKPYRYLKGLLTIKTFEFEMVLR</sequence>
<dbReference type="SUPFAM" id="SSF55729">
    <property type="entry name" value="Acyl-CoA N-acyltransferases (Nat)"/>
    <property type="match status" value="1"/>
</dbReference>
<keyword evidence="5" id="KW-1185">Reference proteome</keyword>
<dbReference type="EMBL" id="CAJHNH020002724">
    <property type="protein sequence ID" value="CAG5127564.1"/>
    <property type="molecule type" value="Genomic_DNA"/>
</dbReference>
<dbReference type="InterPro" id="IPR050769">
    <property type="entry name" value="NAT_camello-type"/>
</dbReference>
<dbReference type="InterPro" id="IPR016181">
    <property type="entry name" value="Acyl_CoA_acyltransferase"/>
</dbReference>
<dbReference type="Proteomes" id="UP000678393">
    <property type="component" value="Unassembled WGS sequence"/>
</dbReference>
<proteinExistence type="predicted"/>
<dbReference type="OrthoDB" id="41532at2759"/>